<sequence length="228" mass="25059">MSELVWERPEPPARPAPSPLSREGIVAAACELADADGLEAVSLRKVAAALGAGPMRLYGYLDTKEELLDLMADAVYGELDRPAPDDDWRTAMRCVARSLRDLAHRHEWFADLIGGRPSLGPNALAYMEATLAALGDFGRLEDAMQAMHTVNSYVIGAVRDEVTGRRVERASGQDEGQWLQASGPYLERVFATGRYPTLERVVRETTHPDRDTEFEVGLEQVLNGVAPR</sequence>
<dbReference type="PANTHER" id="PTHR30055">
    <property type="entry name" value="HTH-TYPE TRANSCRIPTIONAL REGULATOR RUTR"/>
    <property type="match status" value="1"/>
</dbReference>
<evidence type="ECO:0000256" key="4">
    <source>
        <dbReference type="PROSITE-ProRule" id="PRU00335"/>
    </source>
</evidence>
<reference evidence="7 8" key="1">
    <citation type="submission" date="2016-10" db="EMBL/GenBank/DDBJ databases">
        <authorList>
            <person name="de Groot N.N."/>
        </authorList>
    </citation>
    <scope>NUCLEOTIDE SEQUENCE [LARGE SCALE GENOMIC DNA]</scope>
    <source>
        <strain evidence="7 8">DSM 44993</strain>
    </source>
</reference>
<dbReference type="Gene3D" id="1.10.357.10">
    <property type="entry name" value="Tetracycline Repressor, domain 2"/>
    <property type="match status" value="1"/>
</dbReference>
<evidence type="ECO:0000256" key="1">
    <source>
        <dbReference type="ARBA" id="ARBA00023015"/>
    </source>
</evidence>
<dbReference type="Proteomes" id="UP000198582">
    <property type="component" value="Unassembled WGS sequence"/>
</dbReference>
<protein>
    <submittedName>
        <fullName evidence="7">Regulatory protein, tetR family</fullName>
    </submittedName>
</protein>
<dbReference type="SUPFAM" id="SSF48498">
    <property type="entry name" value="Tetracyclin repressor-like, C-terminal domain"/>
    <property type="match status" value="1"/>
</dbReference>
<dbReference type="InterPro" id="IPR004111">
    <property type="entry name" value="Repressor_TetR_C"/>
</dbReference>
<feature type="compositionally biased region" description="Basic and acidic residues" evidence="5">
    <location>
        <begin position="1"/>
        <end position="11"/>
    </location>
</feature>
<dbReference type="PROSITE" id="PS50977">
    <property type="entry name" value="HTH_TETR_2"/>
    <property type="match status" value="1"/>
</dbReference>
<dbReference type="GO" id="GO:0045892">
    <property type="term" value="P:negative regulation of DNA-templated transcription"/>
    <property type="evidence" value="ECO:0007669"/>
    <property type="project" value="InterPro"/>
</dbReference>
<gene>
    <name evidence="7" type="ORF">SAMN04489732_102317</name>
</gene>
<dbReference type="InterPro" id="IPR001647">
    <property type="entry name" value="HTH_TetR"/>
</dbReference>
<dbReference type="InterPro" id="IPR050109">
    <property type="entry name" value="HTH-type_TetR-like_transc_reg"/>
</dbReference>
<evidence type="ECO:0000313" key="7">
    <source>
        <dbReference type="EMBL" id="SEO83054.1"/>
    </source>
</evidence>
<dbReference type="SUPFAM" id="SSF46689">
    <property type="entry name" value="Homeodomain-like"/>
    <property type="match status" value="1"/>
</dbReference>
<proteinExistence type="predicted"/>
<evidence type="ECO:0000256" key="3">
    <source>
        <dbReference type="ARBA" id="ARBA00023163"/>
    </source>
</evidence>
<dbReference type="OrthoDB" id="2570341at2"/>
<dbReference type="InterPro" id="IPR036271">
    <property type="entry name" value="Tet_transcr_reg_TetR-rel_C_sf"/>
</dbReference>
<feature type="domain" description="HTH tetR-type" evidence="6">
    <location>
        <begin position="19"/>
        <end position="79"/>
    </location>
</feature>
<name>A0A1H8SXK4_9PSEU</name>
<dbReference type="RefSeq" id="WP_091613708.1">
    <property type="nucleotide sequence ID" value="NZ_FOEF01000002.1"/>
</dbReference>
<feature type="region of interest" description="Disordered" evidence="5">
    <location>
        <begin position="1"/>
        <end position="20"/>
    </location>
</feature>
<dbReference type="GO" id="GO:0003700">
    <property type="term" value="F:DNA-binding transcription factor activity"/>
    <property type="evidence" value="ECO:0007669"/>
    <property type="project" value="TreeGrafter"/>
</dbReference>
<dbReference type="Pfam" id="PF02909">
    <property type="entry name" value="TetR_C_1"/>
    <property type="match status" value="1"/>
</dbReference>
<keyword evidence="2 4" id="KW-0238">DNA-binding</keyword>
<accession>A0A1H8SXK4</accession>
<evidence type="ECO:0000256" key="5">
    <source>
        <dbReference type="SAM" id="MobiDB-lite"/>
    </source>
</evidence>
<dbReference type="EMBL" id="FOEF01000002">
    <property type="protein sequence ID" value="SEO83054.1"/>
    <property type="molecule type" value="Genomic_DNA"/>
</dbReference>
<dbReference type="Pfam" id="PF00440">
    <property type="entry name" value="TetR_N"/>
    <property type="match status" value="1"/>
</dbReference>
<dbReference type="Gene3D" id="1.10.10.60">
    <property type="entry name" value="Homeodomain-like"/>
    <property type="match status" value="1"/>
</dbReference>
<keyword evidence="8" id="KW-1185">Reference proteome</keyword>
<dbReference type="InterPro" id="IPR009057">
    <property type="entry name" value="Homeodomain-like_sf"/>
</dbReference>
<organism evidence="7 8">
    <name type="scientific">Amycolatopsis saalfeldensis</name>
    <dbReference type="NCBI Taxonomy" id="394193"/>
    <lineage>
        <taxon>Bacteria</taxon>
        <taxon>Bacillati</taxon>
        <taxon>Actinomycetota</taxon>
        <taxon>Actinomycetes</taxon>
        <taxon>Pseudonocardiales</taxon>
        <taxon>Pseudonocardiaceae</taxon>
        <taxon>Amycolatopsis</taxon>
    </lineage>
</organism>
<evidence type="ECO:0000259" key="6">
    <source>
        <dbReference type="PROSITE" id="PS50977"/>
    </source>
</evidence>
<dbReference type="AlphaFoldDB" id="A0A1H8SXK4"/>
<keyword evidence="1" id="KW-0805">Transcription regulation</keyword>
<feature type="DNA-binding region" description="H-T-H motif" evidence="4">
    <location>
        <begin position="42"/>
        <end position="61"/>
    </location>
</feature>
<dbReference type="PANTHER" id="PTHR30055:SF151">
    <property type="entry name" value="TRANSCRIPTIONAL REGULATORY PROTEIN"/>
    <property type="match status" value="1"/>
</dbReference>
<evidence type="ECO:0000313" key="8">
    <source>
        <dbReference type="Proteomes" id="UP000198582"/>
    </source>
</evidence>
<dbReference type="STRING" id="394193.SAMN04489732_102317"/>
<keyword evidence="3" id="KW-0804">Transcription</keyword>
<dbReference type="GO" id="GO:0000976">
    <property type="term" value="F:transcription cis-regulatory region binding"/>
    <property type="evidence" value="ECO:0007669"/>
    <property type="project" value="TreeGrafter"/>
</dbReference>
<evidence type="ECO:0000256" key="2">
    <source>
        <dbReference type="ARBA" id="ARBA00023125"/>
    </source>
</evidence>